<accession>A0A401ILC4</accession>
<keyword evidence="2" id="KW-1185">Reference proteome</keyword>
<evidence type="ECO:0000313" key="2">
    <source>
        <dbReference type="Proteomes" id="UP000287247"/>
    </source>
</evidence>
<dbReference type="Proteomes" id="UP000287247">
    <property type="component" value="Unassembled WGS sequence"/>
</dbReference>
<proteinExistence type="predicted"/>
<reference evidence="2" key="1">
    <citation type="submission" date="2017-05" db="EMBL/GenBank/DDBJ databases">
        <title>Physiological properties and genetic analysis related to exopolysaccharide production of fresh-water unicellular cyanobacterium Aphanothece sacrum, Suizenji Nori, that has been cultured as a food source in Japan.</title>
        <authorList>
            <person name="Kanesaki Y."/>
            <person name="Yoshikawa S."/>
            <person name="Ohki K."/>
        </authorList>
    </citation>
    <scope>NUCLEOTIDE SEQUENCE [LARGE SCALE GENOMIC DNA]</scope>
    <source>
        <strain evidence="2">FPU1</strain>
    </source>
</reference>
<protein>
    <submittedName>
        <fullName evidence="1">Transposase</fullName>
    </submittedName>
</protein>
<name>A0A401ILC4_APHSA</name>
<evidence type="ECO:0000313" key="1">
    <source>
        <dbReference type="EMBL" id="GBF82038.1"/>
    </source>
</evidence>
<sequence>MFEVELIAYKDLSVKNMVKNRRSAKSINDAAWSTFRQWLEYFGDKYGKVTVAVSTG</sequence>
<gene>
    <name evidence="1" type="ORF">AsFPU1_3462</name>
</gene>
<dbReference type="EMBL" id="BDQK01000014">
    <property type="protein sequence ID" value="GBF82038.1"/>
    <property type="molecule type" value="Genomic_DNA"/>
</dbReference>
<comment type="caution">
    <text evidence="1">The sequence shown here is derived from an EMBL/GenBank/DDBJ whole genome shotgun (WGS) entry which is preliminary data.</text>
</comment>
<organism evidence="1 2">
    <name type="scientific">Aphanothece sacrum FPU1</name>
    <dbReference type="NCBI Taxonomy" id="1920663"/>
    <lineage>
        <taxon>Bacteria</taxon>
        <taxon>Bacillati</taxon>
        <taxon>Cyanobacteriota</taxon>
        <taxon>Cyanophyceae</taxon>
        <taxon>Oscillatoriophycideae</taxon>
        <taxon>Chroococcales</taxon>
        <taxon>Aphanothecaceae</taxon>
        <taxon>Aphanothece</taxon>
    </lineage>
</organism>
<dbReference type="AlphaFoldDB" id="A0A401ILC4"/>